<accession>A0A7G6T0N8</accession>
<evidence type="ECO:0000313" key="2">
    <source>
        <dbReference type="Proteomes" id="UP000515465"/>
    </source>
</evidence>
<protein>
    <submittedName>
        <fullName evidence="1">Uncharacterized protein</fullName>
    </submittedName>
</protein>
<gene>
    <name evidence="1" type="ORF">HB778_30060</name>
</gene>
<dbReference type="Proteomes" id="UP000515465">
    <property type="component" value="Chromosome"/>
</dbReference>
<sequence>MTDEELLETAGQCLRNDFTPFFGVDKVCSTPGWPAKTPTDRTLRGMLRKPQFIVDKGGPAKRWNRKTERYEQGWWMPPRSVALRLDGIGVLDFDTDHPDIENVARPVLEAVPALYDAPVRLGSGLKEAWFFRVGEDADDIYRLPNRRWIAPGDDPDDPGVDTHQVEIFGGGGEYRWREDGTYRQPKRYFGAFGAHTVETATGKVLKSYRWVEDYSPLTAPRAELPLLSKADLFKAQDVSEAAFKDLGWREAPGGAGGGSLSGQMVRVYDLTHDMDIDGHTLARLYEMAESGEIGGGIRTPISPVPWLRKSSRSGASCCLTVASNGAPAIVDWQENTLHLPASLQPGDASALAEKLQKLIGARQIDVVDLLAGTLVELVTEVARKRVGRDDNR</sequence>
<name>A0A7G6T0N8_9HYPH</name>
<organism evidence="1 2">
    <name type="scientific">Mesorhizobium huakuii</name>
    <dbReference type="NCBI Taxonomy" id="28104"/>
    <lineage>
        <taxon>Bacteria</taxon>
        <taxon>Pseudomonadati</taxon>
        <taxon>Pseudomonadota</taxon>
        <taxon>Alphaproteobacteria</taxon>
        <taxon>Hyphomicrobiales</taxon>
        <taxon>Phyllobacteriaceae</taxon>
        <taxon>Mesorhizobium</taxon>
    </lineage>
</organism>
<reference evidence="2" key="1">
    <citation type="journal article" date="2020" name="Mol. Plant Microbe">
        <title>Rhizobial microsymbionts of the narrowly endemic Oxytropis species growing in Kamchatka are characterized by significant genetic diversity and possess a set of genes that are associated with T3SS and T6SS secretion systems and can affect the development of symbiosis.</title>
        <authorList>
            <person name="Safronova V."/>
            <person name="Guro P."/>
            <person name="Sazanova A."/>
            <person name="Kuznetsova I."/>
            <person name="Belimov A."/>
            <person name="Yakubov V."/>
            <person name="Chirak E."/>
            <person name="Afonin A."/>
            <person name="Gogolev Y."/>
            <person name="Andronov E."/>
            <person name="Tikhonovich I."/>
        </authorList>
    </citation>
    <scope>NUCLEOTIDE SEQUENCE [LARGE SCALE GENOMIC DNA]</scope>
    <source>
        <strain evidence="2">583</strain>
    </source>
</reference>
<proteinExistence type="predicted"/>
<dbReference type="EMBL" id="CP050296">
    <property type="protein sequence ID" value="QND60320.1"/>
    <property type="molecule type" value="Genomic_DNA"/>
</dbReference>
<dbReference type="AlphaFoldDB" id="A0A7G6T0N8"/>
<dbReference type="RefSeq" id="WP_183459141.1">
    <property type="nucleotide sequence ID" value="NZ_CP050296.1"/>
</dbReference>
<evidence type="ECO:0000313" key="1">
    <source>
        <dbReference type="EMBL" id="QND60320.1"/>
    </source>
</evidence>